<evidence type="ECO:0000256" key="1">
    <source>
        <dbReference type="SAM" id="Phobius"/>
    </source>
</evidence>
<organism evidence="2 3">
    <name type="scientific">Schistosoma haematobium</name>
    <name type="common">Blood fluke</name>
    <dbReference type="NCBI Taxonomy" id="6185"/>
    <lineage>
        <taxon>Eukaryota</taxon>
        <taxon>Metazoa</taxon>
        <taxon>Spiralia</taxon>
        <taxon>Lophotrochozoa</taxon>
        <taxon>Platyhelminthes</taxon>
        <taxon>Trematoda</taxon>
        <taxon>Digenea</taxon>
        <taxon>Strigeidida</taxon>
        <taxon>Schistosomatoidea</taxon>
        <taxon>Schistosomatidae</taxon>
        <taxon>Schistosoma</taxon>
    </lineage>
</organism>
<reference evidence="2" key="2">
    <citation type="journal article" date="2019" name="Gigascience">
        <title>High-quality Schistosoma haematobium genome achieved by single-molecule and long-range sequencing.</title>
        <authorList>
            <person name="Stroehlein A.J."/>
            <person name="Korhonen P.K."/>
            <person name="Chong T.M."/>
            <person name="Lim Y.L."/>
            <person name="Chan K.G."/>
            <person name="Webster B."/>
            <person name="Rollinson D."/>
            <person name="Brindley P.J."/>
            <person name="Gasser R.B."/>
            <person name="Young N.D."/>
        </authorList>
    </citation>
    <scope>NUCLEOTIDE SEQUENCE</scope>
</reference>
<sequence>MFNKFLQIYTKEEKLPSFSNDPYGRSILTELSFDSHLFKLRDSNNFIESSSNEIHDKNGNIIRKINGRWEEPNEFNIDNNNIIHNNQKSQNIQYAFIATLSTLLPIIIVLIIIISILIFYHIRQQSRFTSQRRN</sequence>
<dbReference type="AlphaFoldDB" id="A0A922S3H8"/>
<protein>
    <submittedName>
        <fullName evidence="2">Macrophage expressed 1</fullName>
    </submittedName>
</protein>
<evidence type="ECO:0000313" key="3">
    <source>
        <dbReference type="Proteomes" id="UP000471633"/>
    </source>
</evidence>
<gene>
    <name evidence="2" type="primary">MPEG1_4</name>
    <name evidence="2" type="ORF">MS3_00010438</name>
</gene>
<keyword evidence="1" id="KW-0812">Transmembrane</keyword>
<reference evidence="2" key="1">
    <citation type="journal article" date="2012" name="Nat. Genet.">
        <title>Whole-genome sequence of Schistosoma haematobium.</title>
        <authorList>
            <person name="Young N.D."/>
            <person name="Jex A.R."/>
            <person name="Li B."/>
            <person name="Liu S."/>
            <person name="Yang L."/>
            <person name="Xiong Z."/>
            <person name="Li Y."/>
            <person name="Cantacessi C."/>
            <person name="Hall R.S."/>
            <person name="Xu X."/>
            <person name="Chen F."/>
            <person name="Wu X."/>
            <person name="Zerlotini A."/>
            <person name="Oliveira G."/>
            <person name="Hofmann A."/>
            <person name="Zhang G."/>
            <person name="Fang X."/>
            <person name="Kang Y."/>
            <person name="Campbell B.E."/>
            <person name="Loukas A."/>
            <person name="Ranganathan S."/>
            <person name="Rollinson D."/>
            <person name="Rinaldi G."/>
            <person name="Brindley P.J."/>
            <person name="Yang H."/>
            <person name="Wang J."/>
            <person name="Wang J."/>
            <person name="Gasser R.B."/>
        </authorList>
    </citation>
    <scope>NUCLEOTIDE SEQUENCE</scope>
</reference>
<proteinExistence type="predicted"/>
<reference evidence="2" key="4">
    <citation type="journal article" date="2022" name="PLoS Pathog.">
        <title>Chromosome-level genome of Schistosoma haematobium underpins genome-wide explorations of molecular variation.</title>
        <authorList>
            <person name="Stroehlein A.J."/>
            <person name="Korhonen P.K."/>
            <person name="Lee V.V."/>
            <person name="Ralph S.A."/>
            <person name="Mentink-Kane M."/>
            <person name="You H."/>
            <person name="McManus D.P."/>
            <person name="Tchuente L.T."/>
            <person name="Stothard J.R."/>
            <person name="Kaur P."/>
            <person name="Dudchenko O."/>
            <person name="Aiden E.L."/>
            <person name="Yang B."/>
            <person name="Yang H."/>
            <person name="Emery A.M."/>
            <person name="Webster B.L."/>
            <person name="Brindley P.J."/>
            <person name="Rollinson D."/>
            <person name="Chang B.C.H."/>
            <person name="Gasser R.B."/>
            <person name="Young N.D."/>
        </authorList>
    </citation>
    <scope>NUCLEOTIDE SEQUENCE</scope>
</reference>
<dbReference type="RefSeq" id="XP_051072016.1">
    <property type="nucleotide sequence ID" value="XM_051218801.1"/>
</dbReference>
<dbReference type="GeneID" id="75578144"/>
<keyword evidence="3" id="KW-1185">Reference proteome</keyword>
<name>A0A922S3H8_SCHHA</name>
<comment type="caution">
    <text evidence="2">The sequence shown here is derived from an EMBL/GenBank/DDBJ whole genome shotgun (WGS) entry which is preliminary data.</text>
</comment>
<dbReference type="EMBL" id="AMPZ03000002">
    <property type="protein sequence ID" value="KAH9591904.1"/>
    <property type="molecule type" value="Genomic_DNA"/>
</dbReference>
<keyword evidence="1" id="KW-1133">Transmembrane helix</keyword>
<reference evidence="2" key="3">
    <citation type="submission" date="2021-06" db="EMBL/GenBank/DDBJ databases">
        <title>Chromosome-level genome assembly for S. haematobium.</title>
        <authorList>
            <person name="Stroehlein A.J."/>
        </authorList>
    </citation>
    <scope>NUCLEOTIDE SEQUENCE</scope>
</reference>
<accession>A0A922S3H8</accession>
<dbReference type="Proteomes" id="UP000471633">
    <property type="component" value="Unassembled WGS sequence"/>
</dbReference>
<evidence type="ECO:0000313" key="2">
    <source>
        <dbReference type="EMBL" id="KAH9591904.1"/>
    </source>
</evidence>
<dbReference type="CTD" id="75578144"/>
<keyword evidence="1" id="KW-0472">Membrane</keyword>
<feature type="transmembrane region" description="Helical" evidence="1">
    <location>
        <begin position="94"/>
        <end position="122"/>
    </location>
</feature>
<dbReference type="KEGG" id="shx:MS3_00010438"/>